<dbReference type="GO" id="GO:0005886">
    <property type="term" value="C:plasma membrane"/>
    <property type="evidence" value="ECO:0007669"/>
    <property type="project" value="TreeGrafter"/>
</dbReference>
<dbReference type="InterPro" id="IPR003593">
    <property type="entry name" value="AAA+_ATPase"/>
</dbReference>
<dbReference type="FunFam" id="3.40.50.300:FF:000398">
    <property type="entry name" value="Type IV pilus assembly ATPase PilB"/>
    <property type="match status" value="1"/>
</dbReference>
<name>A0A1F7UL15_9BACT</name>
<dbReference type="SUPFAM" id="SSF160246">
    <property type="entry name" value="EspE N-terminal domain-like"/>
    <property type="match status" value="1"/>
</dbReference>
<comment type="similarity">
    <text evidence="1">Belongs to the GSP E family.</text>
</comment>
<comment type="caution">
    <text evidence="5">The sequence shown here is derived from an EMBL/GenBank/DDBJ whole genome shotgun (WGS) entry which is preliminary data.</text>
</comment>
<evidence type="ECO:0000313" key="6">
    <source>
        <dbReference type="Proteomes" id="UP000176604"/>
    </source>
</evidence>
<dbReference type="EMBL" id="MGEF01000020">
    <property type="protein sequence ID" value="OGL78990.1"/>
    <property type="molecule type" value="Genomic_DNA"/>
</dbReference>
<dbReference type="InterPro" id="IPR037257">
    <property type="entry name" value="T2SS_E_N_sf"/>
</dbReference>
<reference evidence="5 6" key="1">
    <citation type="journal article" date="2016" name="Nat. Commun.">
        <title>Thousands of microbial genomes shed light on interconnected biogeochemical processes in an aquifer system.</title>
        <authorList>
            <person name="Anantharaman K."/>
            <person name="Brown C.T."/>
            <person name="Hug L.A."/>
            <person name="Sharon I."/>
            <person name="Castelle C.J."/>
            <person name="Probst A.J."/>
            <person name="Thomas B.C."/>
            <person name="Singh A."/>
            <person name="Wilkins M.J."/>
            <person name="Karaoz U."/>
            <person name="Brodie E.L."/>
            <person name="Williams K.H."/>
            <person name="Hubbard S.S."/>
            <person name="Banfield J.F."/>
        </authorList>
    </citation>
    <scope>NUCLEOTIDE SEQUENCE [LARGE SCALE GENOMIC DNA]</scope>
</reference>
<gene>
    <name evidence="5" type="ORF">A3J43_03790</name>
</gene>
<organism evidence="5 6">
    <name type="scientific">Candidatus Uhrbacteria bacterium RIFCSPHIGHO2_12_FULL_54_23</name>
    <dbReference type="NCBI Taxonomy" id="1802397"/>
    <lineage>
        <taxon>Bacteria</taxon>
        <taxon>Candidatus Uhriibacteriota</taxon>
    </lineage>
</organism>
<sequence>MPRRDQPKIEFLKNLLKANAITLEAYQRLNKERELRAVEGILAVEEKIPEETLARARAAAYRLPFEDLAGRKVDPAVLKALPLEFAEHYGVLAFAREDDLLSVALLNGDDLKAQEAVEFLAREKGYKARFAITTPTAFQGVLKQYGNLGTEVKEALDVAADKFASTTKDAVGEMEEVVKEAPVSKMVSVILKHAVEARASDIHIEPVFNETRIRYRIDGDLHTSLVLPKYIHSAIVSRVKVLSNLKIDETRVPQDGRIRLEIEGREIDFRVSTFPLYSNEKVVMRILDTAEGVPTLEGLGFDGKNLASMKDNIDKPHGMFLVTGPTGSGKSTTLYAILNILNAEGVNIVTLEDPVEYYLKGVNQSQVKPDIGYTFAAGLRSILRQDPDIVMVGEIRDSETAQLAIHAALTGHIVLSTLHTNDAFGAMPRLIDMKVEPFLLASTLNIVVAQRLVRKICAHCRAETEVPQSLQDEVIRELQPVIAALPPDVKLVKPLTFWRGKGCARCGDTGYAGRSAIGEVLNVDETMKAIVAEGAKYEKVRAAFDRQGMFNLKQDGIVKALKGVTTIEEVLSATKE</sequence>
<dbReference type="AlphaFoldDB" id="A0A1F7UL15"/>
<dbReference type="STRING" id="1802397.A3J43_03790"/>
<dbReference type="GO" id="GO:0005524">
    <property type="term" value="F:ATP binding"/>
    <property type="evidence" value="ECO:0007669"/>
    <property type="project" value="UniProtKB-KW"/>
</dbReference>
<dbReference type="PANTHER" id="PTHR30258:SF3">
    <property type="entry name" value="SLL1921 PROTEIN"/>
    <property type="match status" value="1"/>
</dbReference>
<evidence type="ECO:0000259" key="4">
    <source>
        <dbReference type="PROSITE" id="PS00662"/>
    </source>
</evidence>
<keyword evidence="3" id="KW-0067">ATP-binding</keyword>
<dbReference type="Gene3D" id="3.30.450.90">
    <property type="match status" value="1"/>
</dbReference>
<proteinExistence type="inferred from homology"/>
<evidence type="ECO:0000256" key="3">
    <source>
        <dbReference type="ARBA" id="ARBA00022840"/>
    </source>
</evidence>
<dbReference type="InterPro" id="IPR007831">
    <property type="entry name" value="T2SS_GspE_N"/>
</dbReference>
<dbReference type="SUPFAM" id="SSF52540">
    <property type="entry name" value="P-loop containing nucleoside triphosphate hydrolases"/>
    <property type="match status" value="1"/>
</dbReference>
<dbReference type="InterPro" id="IPR001482">
    <property type="entry name" value="T2SS/T4SS_dom"/>
</dbReference>
<dbReference type="GO" id="GO:0016887">
    <property type="term" value="F:ATP hydrolysis activity"/>
    <property type="evidence" value="ECO:0007669"/>
    <property type="project" value="TreeGrafter"/>
</dbReference>
<dbReference type="Proteomes" id="UP000176604">
    <property type="component" value="Unassembled WGS sequence"/>
</dbReference>
<dbReference type="InterPro" id="IPR027417">
    <property type="entry name" value="P-loop_NTPase"/>
</dbReference>
<evidence type="ECO:0000313" key="5">
    <source>
        <dbReference type="EMBL" id="OGL78990.1"/>
    </source>
</evidence>
<dbReference type="PANTHER" id="PTHR30258">
    <property type="entry name" value="TYPE II SECRETION SYSTEM PROTEIN GSPE-RELATED"/>
    <property type="match status" value="1"/>
</dbReference>
<dbReference type="Pfam" id="PF05157">
    <property type="entry name" value="MshEN"/>
    <property type="match status" value="1"/>
</dbReference>
<protein>
    <recommendedName>
        <fullName evidence="4">Bacterial type II secretion system protein E domain-containing protein</fullName>
    </recommendedName>
</protein>
<dbReference type="Gene3D" id="3.30.300.160">
    <property type="entry name" value="Type II secretion system, protein E, N-terminal domain"/>
    <property type="match status" value="1"/>
</dbReference>
<dbReference type="CDD" id="cd01129">
    <property type="entry name" value="PulE-GspE-like"/>
    <property type="match status" value="1"/>
</dbReference>
<feature type="domain" description="Bacterial type II secretion system protein E" evidence="4">
    <location>
        <begin position="383"/>
        <end position="397"/>
    </location>
</feature>
<dbReference type="PROSITE" id="PS00662">
    <property type="entry name" value="T2SP_E"/>
    <property type="match status" value="1"/>
</dbReference>
<keyword evidence="2" id="KW-0547">Nucleotide-binding</keyword>
<evidence type="ECO:0000256" key="2">
    <source>
        <dbReference type="ARBA" id="ARBA00022741"/>
    </source>
</evidence>
<evidence type="ECO:0000256" key="1">
    <source>
        <dbReference type="ARBA" id="ARBA00006611"/>
    </source>
</evidence>
<dbReference type="Pfam" id="PF00437">
    <property type="entry name" value="T2SSE"/>
    <property type="match status" value="1"/>
</dbReference>
<dbReference type="SMART" id="SM00382">
    <property type="entry name" value="AAA"/>
    <property type="match status" value="1"/>
</dbReference>
<accession>A0A1F7UL15</accession>
<dbReference type="Gene3D" id="3.40.50.300">
    <property type="entry name" value="P-loop containing nucleotide triphosphate hydrolases"/>
    <property type="match status" value="1"/>
</dbReference>